<dbReference type="CDD" id="cd13229">
    <property type="entry name" value="PH_TFIIH"/>
    <property type="match status" value="1"/>
</dbReference>
<organism evidence="9">
    <name type="scientific">Medioppia subpectinata</name>
    <dbReference type="NCBI Taxonomy" id="1979941"/>
    <lineage>
        <taxon>Eukaryota</taxon>
        <taxon>Metazoa</taxon>
        <taxon>Ecdysozoa</taxon>
        <taxon>Arthropoda</taxon>
        <taxon>Chelicerata</taxon>
        <taxon>Arachnida</taxon>
        <taxon>Acari</taxon>
        <taxon>Acariformes</taxon>
        <taxon>Sarcoptiformes</taxon>
        <taxon>Oribatida</taxon>
        <taxon>Brachypylina</taxon>
        <taxon>Oppioidea</taxon>
        <taxon>Oppiidae</taxon>
        <taxon>Medioppia</taxon>
    </lineage>
</organism>
<feature type="region of interest" description="Disordered" evidence="7">
    <location>
        <begin position="318"/>
        <end position="355"/>
    </location>
</feature>
<dbReference type="Gene3D" id="6.10.140.1200">
    <property type="match status" value="1"/>
</dbReference>
<dbReference type="Pfam" id="PF08567">
    <property type="entry name" value="PH_TFIIH"/>
    <property type="match status" value="1"/>
</dbReference>
<feature type="domain" description="BSD" evidence="8">
    <location>
        <begin position="183"/>
        <end position="235"/>
    </location>
</feature>
<dbReference type="SMART" id="SM00751">
    <property type="entry name" value="BSD"/>
    <property type="match status" value="2"/>
</dbReference>
<dbReference type="GO" id="GO:0006351">
    <property type="term" value="P:DNA-templated transcription"/>
    <property type="evidence" value="ECO:0007669"/>
    <property type="project" value="InterPro"/>
</dbReference>
<comment type="subcellular location">
    <subcellularLocation>
        <location evidence="1">Nucleus</location>
    </subcellularLocation>
</comment>
<evidence type="ECO:0000313" key="9">
    <source>
        <dbReference type="EMBL" id="CAD7624282.1"/>
    </source>
</evidence>
<accession>A0A7R9KJK1</accession>
<evidence type="ECO:0000256" key="1">
    <source>
        <dbReference type="ARBA" id="ARBA00004123"/>
    </source>
</evidence>
<sequence length="752" mass="85573">MTTSSEDVLRVVENVRMKKADGSLYMMAERIAWMPNNGKQVFTISHKYADIKTQKISPDGKPKIQLQVVLDSGSDTFHFVNPSGVESQLHDRNEVKELLQQLLPKFKRKLSKEIEEKSRILNEDPELFGLYKELVTSNIISAEEFWANYATKRRDFKDKSEPNGQRVGVSAAFLADIQPQVDGCNGIKYNISKDIIDAIFSTYPAVKRKHFDTVPHKVSEQEFWQKFFQSHYFHRDRNSSTKDFFNDYSNHDIESALRRGIIDPFVDLSSMDDNAMTSTDTREEREKLRNESLNSLANTNQALIKRFNHHSIKVLESSMNRSSENGVNASKEANPSPVLNGHVSKKSKTSHSSATTTITPVIDDSELNAIQEERDHMKRLKLEEKTQMDDLEDVDSQKVKIPVLNIKNRDRYLAGPIPNGDCDIYNNSYSYESNHNNNVDNNSMYDSCVQMDNLVANWRPRCQSALNSGSAISALSELSPGGLLMKTSHSTNLKDEVPLDVQKELKNLTFALNELLRHFWSCFPATSPQIEDKLYQMKSTLERFQYAKLQPFKDKLSREYHTTDLTLHLSNQIQVAFSRFTSWQAKKNALNSIILMMYGSEMIASAIPQVIPQAIPPESQTILETVAKGGAPLEADNEGQHILSFAIADAGDCSRGDLTPVTNCCLKKRCYENVLPKTQNDLFNCFWRIGDYAKQNYFLVGLMAAQTPKQVTSRPLKKNKSLSWKYWVDIRGRKVQVCKGFFLAVYGVSDKR</sequence>
<evidence type="ECO:0000256" key="7">
    <source>
        <dbReference type="SAM" id="MobiDB-lite"/>
    </source>
</evidence>
<protein>
    <recommendedName>
        <fullName evidence="8">BSD domain-containing protein</fullName>
    </recommendedName>
</protein>
<feature type="compositionally biased region" description="Polar residues" evidence="7">
    <location>
        <begin position="318"/>
        <end position="333"/>
    </location>
</feature>
<comment type="similarity">
    <text evidence="2">Belongs to the TFB1 family.</text>
</comment>
<dbReference type="Gene3D" id="1.10.3970.10">
    <property type="entry name" value="BSD domain"/>
    <property type="match status" value="1"/>
</dbReference>
<proteinExistence type="inferred from homology"/>
<feature type="non-terminal residue" evidence="9">
    <location>
        <position position="1"/>
    </location>
</feature>
<dbReference type="Gene3D" id="2.30.29.30">
    <property type="entry name" value="Pleckstrin-homology domain (PH domain)/Phosphotyrosine-binding domain (PTB)"/>
    <property type="match status" value="1"/>
</dbReference>
<feature type="domain" description="BSD" evidence="8">
    <location>
        <begin position="102"/>
        <end position="157"/>
    </location>
</feature>
<dbReference type="OrthoDB" id="360521at2759"/>
<evidence type="ECO:0000256" key="2">
    <source>
        <dbReference type="ARBA" id="ARBA00009448"/>
    </source>
</evidence>
<evidence type="ECO:0000256" key="4">
    <source>
        <dbReference type="ARBA" id="ARBA00023015"/>
    </source>
</evidence>
<evidence type="ECO:0000256" key="3">
    <source>
        <dbReference type="ARBA" id="ARBA00022737"/>
    </source>
</evidence>
<dbReference type="InterPro" id="IPR027079">
    <property type="entry name" value="Tfb1/GTF2H1"/>
</dbReference>
<evidence type="ECO:0000259" key="8">
    <source>
        <dbReference type="PROSITE" id="PS50858"/>
    </source>
</evidence>
<dbReference type="InterPro" id="IPR011993">
    <property type="entry name" value="PH-like_dom_sf"/>
</dbReference>
<dbReference type="InterPro" id="IPR035925">
    <property type="entry name" value="BSD_dom_sf"/>
</dbReference>
<keyword evidence="4" id="KW-0805">Transcription regulation</keyword>
<keyword evidence="5" id="KW-0804">Transcription</keyword>
<dbReference type="AlphaFoldDB" id="A0A7R9KJK1"/>
<dbReference type="PROSITE" id="PS50858">
    <property type="entry name" value="BSD"/>
    <property type="match status" value="2"/>
</dbReference>
<dbReference type="SUPFAM" id="SSF140383">
    <property type="entry name" value="BSD domain-like"/>
    <property type="match status" value="2"/>
</dbReference>
<dbReference type="SUPFAM" id="SSF50729">
    <property type="entry name" value="PH domain-like"/>
    <property type="match status" value="1"/>
</dbReference>
<gene>
    <name evidence="9" type="ORF">OSB1V03_LOCUS4727</name>
</gene>
<dbReference type="InterPro" id="IPR005607">
    <property type="entry name" value="BSD_dom"/>
</dbReference>
<dbReference type="EMBL" id="OC856789">
    <property type="protein sequence ID" value="CAD7624282.1"/>
    <property type="molecule type" value="Genomic_DNA"/>
</dbReference>
<keyword evidence="6" id="KW-0539">Nucleus</keyword>
<evidence type="ECO:0000256" key="5">
    <source>
        <dbReference type="ARBA" id="ARBA00023163"/>
    </source>
</evidence>
<dbReference type="GO" id="GO:0006289">
    <property type="term" value="P:nucleotide-excision repair"/>
    <property type="evidence" value="ECO:0007669"/>
    <property type="project" value="InterPro"/>
</dbReference>
<dbReference type="Pfam" id="PF03909">
    <property type="entry name" value="BSD"/>
    <property type="match status" value="1"/>
</dbReference>
<evidence type="ECO:0000313" key="10">
    <source>
        <dbReference type="Proteomes" id="UP000759131"/>
    </source>
</evidence>
<evidence type="ECO:0000256" key="6">
    <source>
        <dbReference type="ARBA" id="ARBA00023242"/>
    </source>
</evidence>
<dbReference type="Proteomes" id="UP000759131">
    <property type="component" value="Unassembled WGS sequence"/>
</dbReference>
<keyword evidence="10" id="KW-1185">Reference proteome</keyword>
<dbReference type="EMBL" id="CAJPIZ010002214">
    <property type="protein sequence ID" value="CAG2104712.1"/>
    <property type="molecule type" value="Genomic_DNA"/>
</dbReference>
<keyword evidence="3" id="KW-0677">Repeat</keyword>
<dbReference type="PANTHER" id="PTHR12856">
    <property type="entry name" value="TRANSCRIPTION INITIATION FACTOR IIH-RELATED"/>
    <property type="match status" value="1"/>
</dbReference>
<dbReference type="InterPro" id="IPR013876">
    <property type="entry name" value="TFIIH_BTF_p62_N"/>
</dbReference>
<name>A0A7R9KJK1_9ACAR</name>
<dbReference type="GO" id="GO:0000439">
    <property type="term" value="C:transcription factor TFIIH core complex"/>
    <property type="evidence" value="ECO:0007669"/>
    <property type="project" value="InterPro"/>
</dbReference>
<reference evidence="9" key="1">
    <citation type="submission" date="2020-11" db="EMBL/GenBank/DDBJ databases">
        <authorList>
            <person name="Tran Van P."/>
        </authorList>
    </citation>
    <scope>NUCLEOTIDE SEQUENCE</scope>
</reference>